<keyword evidence="5" id="KW-0804">Transcription</keyword>
<reference evidence="8 9" key="1">
    <citation type="submission" date="2016-10" db="EMBL/GenBank/DDBJ databases">
        <title>Draft genome sequences of four alkaliphilic bacteria belonging to the Anaerobacillus genus.</title>
        <authorList>
            <person name="Bassil N.M."/>
            <person name="Lloyd J.R."/>
        </authorList>
    </citation>
    <scope>NUCLEOTIDE SEQUENCE [LARGE SCALE GENOMIC DNA]</scope>
    <source>
        <strain evidence="8 9">DSM 15340</strain>
    </source>
</reference>
<accession>A0A1S2LWB8</accession>
<feature type="domain" description="PRD" evidence="7">
    <location>
        <begin position="64"/>
        <end position="169"/>
    </location>
</feature>
<dbReference type="OrthoDB" id="9813552at2"/>
<evidence type="ECO:0000313" key="9">
    <source>
        <dbReference type="Proteomes" id="UP000180098"/>
    </source>
</evidence>
<dbReference type="GO" id="GO:0003723">
    <property type="term" value="F:RNA binding"/>
    <property type="evidence" value="ECO:0007669"/>
    <property type="project" value="UniProtKB-KW"/>
</dbReference>
<dbReference type="PANTHER" id="PTHR30185">
    <property type="entry name" value="CRYPTIC BETA-GLUCOSIDE BGL OPERON ANTITERMINATOR"/>
    <property type="match status" value="1"/>
</dbReference>
<keyword evidence="9" id="KW-1185">Reference proteome</keyword>
<comment type="caution">
    <text evidence="8">The sequence shown here is derived from an EMBL/GenBank/DDBJ whole genome shotgun (WGS) entry which is preliminary data.</text>
</comment>
<dbReference type="RefSeq" id="WP_071311882.1">
    <property type="nucleotide sequence ID" value="NZ_MLQQ01000001.1"/>
</dbReference>
<gene>
    <name evidence="8" type="ORF">BKP35_02940</name>
</gene>
<organism evidence="8 9">
    <name type="scientific">Anaerobacillus arseniciselenatis</name>
    <dbReference type="NCBI Taxonomy" id="85682"/>
    <lineage>
        <taxon>Bacteria</taxon>
        <taxon>Bacillati</taxon>
        <taxon>Bacillota</taxon>
        <taxon>Bacilli</taxon>
        <taxon>Bacillales</taxon>
        <taxon>Bacillaceae</taxon>
        <taxon>Anaerobacillus</taxon>
    </lineage>
</organism>
<dbReference type="Gene3D" id="1.10.1790.10">
    <property type="entry name" value="PRD domain"/>
    <property type="match status" value="2"/>
</dbReference>
<evidence type="ECO:0000256" key="1">
    <source>
        <dbReference type="ARBA" id="ARBA00022737"/>
    </source>
</evidence>
<keyword evidence="4" id="KW-0010">Activator</keyword>
<dbReference type="EMBL" id="MLQQ01000001">
    <property type="protein sequence ID" value="OIJ15957.1"/>
    <property type="molecule type" value="Genomic_DNA"/>
</dbReference>
<dbReference type="InterPro" id="IPR050661">
    <property type="entry name" value="BglG_antiterminators"/>
</dbReference>
<feature type="domain" description="PRD" evidence="7">
    <location>
        <begin position="170"/>
        <end position="276"/>
    </location>
</feature>
<dbReference type="PROSITE" id="PS51372">
    <property type="entry name" value="PRD_2"/>
    <property type="match status" value="2"/>
</dbReference>
<evidence type="ECO:0000256" key="6">
    <source>
        <dbReference type="ARBA" id="ARBA00038510"/>
    </source>
</evidence>
<dbReference type="Pfam" id="PF00874">
    <property type="entry name" value="PRD"/>
    <property type="match status" value="2"/>
</dbReference>
<protein>
    <submittedName>
        <fullName evidence="8">Levansucrase</fullName>
    </submittedName>
</protein>
<dbReference type="InterPro" id="IPR004341">
    <property type="entry name" value="CAT_RNA-bd_dom"/>
</dbReference>
<evidence type="ECO:0000256" key="4">
    <source>
        <dbReference type="ARBA" id="ARBA00023159"/>
    </source>
</evidence>
<dbReference type="NCBIfam" id="NF046042">
    <property type="entry name" value="LicT"/>
    <property type="match status" value="1"/>
</dbReference>
<dbReference type="InterPro" id="IPR011608">
    <property type="entry name" value="PRD"/>
</dbReference>
<dbReference type="Pfam" id="PF03123">
    <property type="entry name" value="CAT_RBD"/>
    <property type="match status" value="1"/>
</dbReference>
<keyword evidence="2" id="KW-0694">RNA-binding</keyword>
<evidence type="ECO:0000256" key="3">
    <source>
        <dbReference type="ARBA" id="ARBA00023015"/>
    </source>
</evidence>
<dbReference type="SUPFAM" id="SSF50151">
    <property type="entry name" value="SacY-like RNA-binding domain"/>
    <property type="match status" value="1"/>
</dbReference>
<dbReference type="SMART" id="SM01061">
    <property type="entry name" value="CAT_RBD"/>
    <property type="match status" value="1"/>
</dbReference>
<evidence type="ECO:0000256" key="5">
    <source>
        <dbReference type="ARBA" id="ARBA00023163"/>
    </source>
</evidence>
<dbReference type="Gene3D" id="2.30.24.10">
    <property type="entry name" value="CAT RNA-binding domain"/>
    <property type="match status" value="1"/>
</dbReference>
<dbReference type="AlphaFoldDB" id="A0A1S2LWB8"/>
<keyword evidence="1" id="KW-0677">Repeat</keyword>
<dbReference type="InterPro" id="IPR036650">
    <property type="entry name" value="CAT_RNA-bd_dom_sf"/>
</dbReference>
<dbReference type="PANTHER" id="PTHR30185:SF15">
    <property type="entry name" value="CRYPTIC BETA-GLUCOSIDE BGL OPERON ANTITERMINATOR"/>
    <property type="match status" value="1"/>
</dbReference>
<dbReference type="Proteomes" id="UP000180098">
    <property type="component" value="Unassembled WGS sequence"/>
</dbReference>
<proteinExistence type="inferred from homology"/>
<dbReference type="PROSITE" id="PS00654">
    <property type="entry name" value="PRD_1"/>
    <property type="match status" value="1"/>
</dbReference>
<sequence>MKIKKVLNNNAVIVNEDGTEKIVMGSGIAFQKKKNDIVPKAKIEKVFVMEDALEYEKFQEILSTLPMEHIKIAEEIISYAEGVLMAPLNDHIHVALTDHLSFAIERLKQGYVIQNKLLAEIKALYKKEYEIGLWAKQRINEQMNIDIPEDEVGYIALHIHTAKMNRTSVKTTLDVTTFISDVVELVEKEFKIKIKDQSVAYQRLLTHLRFAFQRLQEQEPFHEIDEEMLQVIKKNHKKAYQVAEKISSMVKTDYGYELPLSEHAYIALHIQRLAEK</sequence>
<evidence type="ECO:0000313" key="8">
    <source>
        <dbReference type="EMBL" id="OIJ15957.1"/>
    </source>
</evidence>
<keyword evidence="3" id="KW-0805">Transcription regulation</keyword>
<comment type="similarity">
    <text evidence="6">Belongs to the transcriptional antiterminator BglG family.</text>
</comment>
<dbReference type="InterPro" id="IPR001550">
    <property type="entry name" value="Transcrpt_antitermin_CS"/>
</dbReference>
<evidence type="ECO:0000256" key="2">
    <source>
        <dbReference type="ARBA" id="ARBA00022884"/>
    </source>
</evidence>
<dbReference type="GO" id="GO:0045893">
    <property type="term" value="P:positive regulation of DNA-templated transcription"/>
    <property type="evidence" value="ECO:0007669"/>
    <property type="project" value="InterPro"/>
</dbReference>
<dbReference type="InterPro" id="IPR036634">
    <property type="entry name" value="PRD_sf"/>
</dbReference>
<dbReference type="SUPFAM" id="SSF63520">
    <property type="entry name" value="PTS-regulatory domain, PRD"/>
    <property type="match status" value="2"/>
</dbReference>
<evidence type="ECO:0000259" key="7">
    <source>
        <dbReference type="PROSITE" id="PS51372"/>
    </source>
</evidence>
<name>A0A1S2LWB8_9BACI</name>